<accession>A0ABS3C0L4</accession>
<proteinExistence type="predicted"/>
<dbReference type="InterPro" id="IPR025345">
    <property type="entry name" value="DUF4249"/>
</dbReference>
<comment type="caution">
    <text evidence="1">The sequence shown here is derived from an EMBL/GenBank/DDBJ whole genome shotgun (WGS) entry which is preliminary data.</text>
</comment>
<name>A0ABS3C0L4_9BACT</name>
<dbReference type="Pfam" id="PF14054">
    <property type="entry name" value="DUF4249"/>
    <property type="match status" value="1"/>
</dbReference>
<keyword evidence="2" id="KW-1185">Reference proteome</keyword>
<organism evidence="1 2">
    <name type="scientific">Algoriphagus oliviformis</name>
    <dbReference type="NCBI Taxonomy" id="2811231"/>
    <lineage>
        <taxon>Bacteria</taxon>
        <taxon>Pseudomonadati</taxon>
        <taxon>Bacteroidota</taxon>
        <taxon>Cytophagia</taxon>
        <taxon>Cytophagales</taxon>
        <taxon>Cyclobacteriaceae</taxon>
        <taxon>Algoriphagus</taxon>
    </lineage>
</organism>
<protein>
    <submittedName>
        <fullName evidence="1">DUF4249 domain-containing protein</fullName>
    </submittedName>
</protein>
<dbReference type="EMBL" id="JAFKCT010000001">
    <property type="protein sequence ID" value="MBN7810161.1"/>
    <property type="molecule type" value="Genomic_DNA"/>
</dbReference>
<evidence type="ECO:0000313" key="2">
    <source>
        <dbReference type="Proteomes" id="UP000664317"/>
    </source>
</evidence>
<dbReference type="Proteomes" id="UP000664317">
    <property type="component" value="Unassembled WGS sequence"/>
</dbReference>
<evidence type="ECO:0000313" key="1">
    <source>
        <dbReference type="EMBL" id="MBN7810161.1"/>
    </source>
</evidence>
<gene>
    <name evidence="1" type="ORF">J0A68_04280</name>
</gene>
<dbReference type="RefSeq" id="WP_206576944.1">
    <property type="nucleotide sequence ID" value="NZ_JAFKCT010000001.1"/>
</dbReference>
<reference evidence="1 2" key="1">
    <citation type="submission" date="2021-03" db="EMBL/GenBank/DDBJ databases">
        <title>novel species isolated from a fishpond in China.</title>
        <authorList>
            <person name="Lu H."/>
            <person name="Cai Z."/>
        </authorList>
    </citation>
    <scope>NUCLEOTIDE SEQUENCE [LARGE SCALE GENOMIC DNA]</scope>
    <source>
        <strain evidence="1 2">H41</strain>
    </source>
</reference>
<sequence>MLKRLIYLLLLIPLSCIDPYQVEVPEGEQLLIVEGTITSGPGPHAITLTRSATYGSDYEGFIRPVQRAIVSLRDDQGGTVLLTESQTAKGSYFTDAAFRAEVGRTYTLLIQTSDGKLYSSAPEKVAAVPELKNLGFRTVVIEQDGGENPKSGIQLIAEVDDPIEENNFYYWRTGPAVYILETRPDLYTPPISPTNPNPIPQPKPCCVYCFRTEISDNRSIFVETDDSFNGLTTYLPAAFVADDGMRFVNKFRIDVRQLGISQDAYRFLRLVQQQTETSGSIFDPPPATIRGNMFSLDDPKEVVLGYFIAAGESTQRIYVNKSELTFQQNRAIIPDDCREVEGANFDPPADWKP</sequence>